<sequence>MPKHPAGKRSINATFNPYDPEMSPRRLVNFIKMRAGPGGLVGICDVITPLPMLQTLANKFCDPIAKRDQGLSQGQLDVPSSSRLKQVLRPRKKEGKQQIKSVGRRPPSIDSPSVVVENKLVASLPLSSELSSLCDEDGHNPSSSTRSLVVKATCQPSCKLSSLTNGVDRNNLPISSDLLPLGEEDKDGTSSSVMRVVTKETFQHSHLPASSTKGIGRRKRAGDAEPAKTVRWADKNGQPGSESSQGGGTLKKRRQSQSVEDLSGGGVHKPKATKRLRLLPQSSSTEVDGKKKGTCDVQADQMERQGMPGSSGLGGMVNARRDSQSAMDSSRLHQSTSDQHFISGYQSTASQKSTATQYSTANLQSSSNNEEGDASLESVVQVEGFLLSPTGFLVSDANPIQPVADLIHFQPNDYLTKPNKKLHKHPPLLELESAPKVETLRGKKAKCKVQKSKIDIAREVHLSNPFVTAELRVCQQASARERRLKHDIALTLPVVQAMDSVMRGRVNVVGEVTVKSMEKTKEGQHQGRLDETHSSLGGDLFLEHLIKTGSIPQPSTSLPTHGPSRSELLIPLQPQPLSLEEIRSGSLHSVQSARDLVIPLETNNAGEVLQENFSHSQGPVSETHEPRGEFGSLFAHCSRSPQAGFDPFADIYKYCRENGWPIPISQIESLEPSPPSSEPVGTAATFDLDDFIMSPSPSQLEREEFGESSPLQFPSKDNDSSEMCFTDDVKPSPSSSEREGSVDMMDFEESTPSLSASKSEGSVHMILGVETPSEINESIANRFVIFISLFVIGPLHSNTDTTLAYYHEITRGFSWTLGPRRDLPMMPPESPPASNGNTEHVPPEIAAVENGRRHPTRSASLPTINTVPMEIDFPPYSGRSASVPIEANNVPMEVDSLLQPLASPPSSHGKTEHVPAGITTVENARRHPTRSASIPTINTVPMEIDFPLNRGWSASVPIEANVVPMEVDSPFC</sequence>
<organism evidence="2 3">
    <name type="scientific">Puccinia striiformis</name>
    <dbReference type="NCBI Taxonomy" id="27350"/>
    <lineage>
        <taxon>Eukaryota</taxon>
        <taxon>Fungi</taxon>
        <taxon>Dikarya</taxon>
        <taxon>Basidiomycota</taxon>
        <taxon>Pucciniomycotina</taxon>
        <taxon>Pucciniomycetes</taxon>
        <taxon>Pucciniales</taxon>
        <taxon>Pucciniaceae</taxon>
        <taxon>Puccinia</taxon>
    </lineage>
</organism>
<protein>
    <submittedName>
        <fullName evidence="2">Uncharacterized protein</fullName>
    </submittedName>
</protein>
<feature type="compositionally biased region" description="Polar residues" evidence="1">
    <location>
        <begin position="164"/>
        <end position="174"/>
    </location>
</feature>
<gene>
    <name evidence="2" type="ORF">PSHT_14694</name>
</gene>
<name>A0A2S4UJ29_9BASI</name>
<feature type="region of interest" description="Disordered" evidence="1">
    <location>
        <begin position="164"/>
        <end position="337"/>
    </location>
</feature>
<accession>A0A2S4UJ29</accession>
<feature type="region of interest" description="Disordered" evidence="1">
    <location>
        <begin position="87"/>
        <end position="113"/>
    </location>
</feature>
<proteinExistence type="predicted"/>
<dbReference type="VEuPathDB" id="FungiDB:PSHT_14694"/>
<dbReference type="Proteomes" id="UP000238274">
    <property type="component" value="Unassembled WGS sequence"/>
</dbReference>
<evidence type="ECO:0000313" key="2">
    <source>
        <dbReference type="EMBL" id="POV97227.1"/>
    </source>
</evidence>
<dbReference type="OrthoDB" id="10690900at2759"/>
<dbReference type="AlphaFoldDB" id="A0A2S4UJ29"/>
<feature type="region of interest" description="Disordered" evidence="1">
    <location>
        <begin position="691"/>
        <end position="757"/>
    </location>
</feature>
<reference evidence="3" key="3">
    <citation type="journal article" date="2018" name="Mol. Plant Microbe Interact.">
        <title>Genome sequence resources for the wheat stripe rust pathogen (Puccinia striiformis f. sp. tritici) and the barley stripe rust pathogen (Puccinia striiformis f. sp. hordei).</title>
        <authorList>
            <person name="Xia C."/>
            <person name="Wang M."/>
            <person name="Yin C."/>
            <person name="Cornejo O.E."/>
            <person name="Hulbert S.H."/>
            <person name="Chen X."/>
        </authorList>
    </citation>
    <scope>NUCLEOTIDE SEQUENCE [LARGE SCALE GENOMIC DNA]</scope>
    <source>
        <strain evidence="3">93TX-2</strain>
    </source>
</reference>
<evidence type="ECO:0000313" key="3">
    <source>
        <dbReference type="Proteomes" id="UP000238274"/>
    </source>
</evidence>
<feature type="compositionally biased region" description="Basic residues" evidence="1">
    <location>
        <begin position="268"/>
        <end position="277"/>
    </location>
</feature>
<comment type="caution">
    <text evidence="2">The sequence shown here is derived from an EMBL/GenBank/DDBJ whole genome shotgun (WGS) entry which is preliminary data.</text>
</comment>
<reference evidence="3" key="2">
    <citation type="journal article" date="2018" name="BMC Genomics">
        <title>Genomic insights into host adaptation between the wheat stripe rust pathogen (Puccinia striiformis f. sp. tritici) and the barley stripe rust pathogen (Puccinia striiformis f. sp. hordei).</title>
        <authorList>
            <person name="Xia C."/>
            <person name="Wang M."/>
            <person name="Yin C."/>
            <person name="Cornejo O.E."/>
            <person name="Hulbert S.H."/>
            <person name="Chen X."/>
        </authorList>
    </citation>
    <scope>NUCLEOTIDE SEQUENCE [LARGE SCALE GENOMIC DNA]</scope>
    <source>
        <strain evidence="3">93TX-2</strain>
    </source>
</reference>
<feature type="compositionally biased region" description="Polar residues" evidence="1">
    <location>
        <begin position="324"/>
        <end position="337"/>
    </location>
</feature>
<evidence type="ECO:0000256" key="1">
    <source>
        <dbReference type="SAM" id="MobiDB-lite"/>
    </source>
</evidence>
<keyword evidence="3" id="KW-1185">Reference proteome</keyword>
<reference evidence="2 3" key="1">
    <citation type="submission" date="2017-12" db="EMBL/GenBank/DDBJ databases">
        <title>Gene loss provides genomic basis for host adaptation in cereal stripe rust fungi.</title>
        <authorList>
            <person name="Xia C."/>
        </authorList>
    </citation>
    <scope>NUCLEOTIDE SEQUENCE [LARGE SCALE GENOMIC DNA]</scope>
    <source>
        <strain evidence="2 3">93TX-2</strain>
    </source>
</reference>
<feature type="compositionally biased region" description="Basic and acidic residues" evidence="1">
    <location>
        <begin position="221"/>
        <end position="234"/>
    </location>
</feature>
<dbReference type="EMBL" id="PKSM01000341">
    <property type="protein sequence ID" value="POV97227.1"/>
    <property type="molecule type" value="Genomic_DNA"/>
</dbReference>